<evidence type="ECO:0000313" key="2">
    <source>
        <dbReference type="Proteomes" id="UP000279860"/>
    </source>
</evidence>
<sequence>MKKNIILWIGALLLLIAGVGCEKKDHSESEIIATGTLIYDPTAAVLCTPRTHILKRKNDDLELIFLSNGEAIRMYDNAVVTIYGTKVKQLSKTCPNVVEVKKIFKN</sequence>
<comment type="caution">
    <text evidence="1">The sequence shown here is derived from an EMBL/GenBank/DDBJ whole genome shotgun (WGS) entry which is preliminary data.</text>
</comment>
<gene>
    <name evidence="1" type="ORF">EII41_06345</name>
</gene>
<reference evidence="1 2" key="1">
    <citation type="submission" date="2018-11" db="EMBL/GenBank/DDBJ databases">
        <title>Genomes From Bacteria Associated with the Canine Oral Cavity: a Test Case for Automated Genome-Based Taxonomic Assignment.</title>
        <authorList>
            <person name="Coil D.A."/>
            <person name="Jospin G."/>
            <person name="Darling A.E."/>
            <person name="Wallis C."/>
            <person name="Davis I.J."/>
            <person name="Harris S."/>
            <person name="Eisen J.A."/>
            <person name="Holcombe L.J."/>
            <person name="O'Flynn C."/>
        </authorList>
    </citation>
    <scope>NUCLEOTIDE SEQUENCE [LARGE SCALE GENOMIC DNA]</scope>
    <source>
        <strain evidence="1 2">OH1426_COT-023</strain>
    </source>
</reference>
<dbReference type="AlphaFoldDB" id="A0A3P1Z3B3"/>
<dbReference type="RefSeq" id="WP_124789895.1">
    <property type="nucleotide sequence ID" value="NZ_RQYN01000019.1"/>
</dbReference>
<proteinExistence type="predicted"/>
<dbReference type="EMBL" id="RQYN01000019">
    <property type="protein sequence ID" value="RRD75623.1"/>
    <property type="molecule type" value="Genomic_DNA"/>
</dbReference>
<organism evidence="1 2">
    <name type="scientific">Tannerella forsythia</name>
    <name type="common">Bacteroides forsythus</name>
    <dbReference type="NCBI Taxonomy" id="28112"/>
    <lineage>
        <taxon>Bacteria</taxon>
        <taxon>Pseudomonadati</taxon>
        <taxon>Bacteroidota</taxon>
        <taxon>Bacteroidia</taxon>
        <taxon>Bacteroidales</taxon>
        <taxon>Tannerellaceae</taxon>
        <taxon>Tannerella</taxon>
    </lineage>
</organism>
<dbReference type="Proteomes" id="UP000279860">
    <property type="component" value="Unassembled WGS sequence"/>
</dbReference>
<name>A0A3P1Z3B3_TANFO</name>
<dbReference type="PROSITE" id="PS51257">
    <property type="entry name" value="PROKAR_LIPOPROTEIN"/>
    <property type="match status" value="1"/>
</dbReference>
<evidence type="ECO:0008006" key="3">
    <source>
        <dbReference type="Google" id="ProtNLM"/>
    </source>
</evidence>
<accession>A0A3P1Z3B3</accession>
<evidence type="ECO:0000313" key="1">
    <source>
        <dbReference type="EMBL" id="RRD75623.1"/>
    </source>
</evidence>
<protein>
    <recommendedName>
        <fullName evidence="3">Lipoprotein</fullName>
    </recommendedName>
</protein>